<dbReference type="Proteomes" id="UP000189701">
    <property type="component" value="Unplaced"/>
</dbReference>
<dbReference type="RefSeq" id="XP_009803537.1">
    <property type="nucleotide sequence ID" value="XM_009805235.1"/>
</dbReference>
<organism evidence="1 2">
    <name type="scientific">Nicotiana sylvestris</name>
    <name type="common">Wood tobacco</name>
    <name type="synonym">South American tobacco</name>
    <dbReference type="NCBI Taxonomy" id="4096"/>
    <lineage>
        <taxon>Eukaryota</taxon>
        <taxon>Viridiplantae</taxon>
        <taxon>Streptophyta</taxon>
        <taxon>Embryophyta</taxon>
        <taxon>Tracheophyta</taxon>
        <taxon>Spermatophyta</taxon>
        <taxon>Magnoliopsida</taxon>
        <taxon>eudicotyledons</taxon>
        <taxon>Gunneridae</taxon>
        <taxon>Pentapetalae</taxon>
        <taxon>asterids</taxon>
        <taxon>lamiids</taxon>
        <taxon>Solanales</taxon>
        <taxon>Solanaceae</taxon>
        <taxon>Nicotianoideae</taxon>
        <taxon>Nicotianeae</taxon>
        <taxon>Nicotiana</taxon>
    </lineage>
</organism>
<sequence>MVQQEFISFLKNLLGEKDQVMPCIDLDIIRDGPCLSLAQQQELLQPITREEVLQFFESGKLLKEVNCTTITLVPKVANPTYLKDYMPIACFSTIYRLIEKVLTGRLKKSRQSLHTIDVFSFPALIYCFWAKSKSGEKFLHVAGVSPEFKTQIIQDMHFSIEEIPFKYLGAPLSSRKLLVAQCIPLVEKIIARIK</sequence>
<reference evidence="2" key="2">
    <citation type="submission" date="2025-08" db="UniProtKB">
        <authorList>
            <consortium name="RefSeq"/>
        </authorList>
    </citation>
    <scope>IDENTIFICATION</scope>
    <source>
        <tissue evidence="2">Leaf</tissue>
    </source>
</reference>
<gene>
    <name evidence="2" type="primary">LOC104248885</name>
</gene>
<proteinExistence type="predicted"/>
<evidence type="ECO:0000313" key="1">
    <source>
        <dbReference type="Proteomes" id="UP000189701"/>
    </source>
</evidence>
<name>A0A1U7YHF7_NICSY</name>
<reference evidence="1" key="1">
    <citation type="journal article" date="2013" name="Genome Biol.">
        <title>Reference genomes and transcriptomes of Nicotiana sylvestris and Nicotiana tomentosiformis.</title>
        <authorList>
            <person name="Sierro N."/>
            <person name="Battey J.N."/>
            <person name="Ouadi S."/>
            <person name="Bovet L."/>
            <person name="Goepfert S."/>
            <person name="Bakaher N."/>
            <person name="Peitsch M.C."/>
            <person name="Ivanov N.V."/>
        </authorList>
    </citation>
    <scope>NUCLEOTIDE SEQUENCE [LARGE SCALE GENOMIC DNA]</scope>
</reference>
<accession>A0A1U7YHF7</accession>
<evidence type="ECO:0000313" key="2">
    <source>
        <dbReference type="RefSeq" id="XP_009803537.1"/>
    </source>
</evidence>
<keyword evidence="1" id="KW-1185">Reference proteome</keyword>
<dbReference type="AlphaFoldDB" id="A0A1U7YHF7"/>
<protein>
    <submittedName>
        <fullName evidence="2">Uncharacterized protein LOC104248885</fullName>
    </submittedName>
</protein>
<dbReference type="eggNOG" id="KOG1075">
    <property type="taxonomic scope" value="Eukaryota"/>
</dbReference>